<sequence>MQIIKPYGRSFTETNQRVLLDKHRDKHDIPPFAASHEKLVIAQWVSAVDKIIRKPNPKAKISLPTPQQYQLRETLGKAAWLELNKRLPCSDHAVFWRSKIHPYGHETQVQEPAPLLQGRWYQRFVGDIEPTAITENVAQIIAERIASHLYEAELRLGEHSTERRQGKITAQAETIQKNVLKLHRITQGWSETDQQEYLAAGDVAAAIHAEVSHRVKAAQKCRENKQAPQDEHRVRLELAGSLLYSHWAKVFRDTDGSVMGIQQAVTLKPGLFALHSAVKDTYSRLLKHSRKRDHTTTLPKTMQALYAMVGNKQQNRDLAALVQLGKVLYYREAEGETVPLANSRFWGSDGQAEIKRAEAFVRVWRHGLGQANLTLANWASLPGQDFGHDSLSGNEFDKHIAVLLDGSTAKQERFDQNLNLVFGAEADLFTDAMGVAAIKAARQGGEALRNAAVHFKGRKKFLEALETKLPEVSAQNALLAPKLEALWQRATQGRSERLLKTLEGAHVFHYCTREQVQQLVTALSSEQDVHLPLPRFSRVLERSFSIQEFDNNAQVKRPRYGLPPLPATANRLALEQNPAQKCQYILMKLLYERAFRPWLAAEATPRELERWLETALERTTNKARSMNAPGGKDERELVMARAAKLPIAFKGNSIHQFFHDLSAATATEMRVQRGYQSDATQAQEQAEYIDELLRDVVALAFKDYLNASRLRWLLEIDPQQVLPLTRCCPLDQVPVPPTQAQTHPWQQVLYFLLHLMPVGEVSQLLHQLAKWEILAKPELAKAAEEAPRVKALQYTLKLYLDMHDSQYTGDDPMPKVEREVLAAFNGFYENPRVFAQVFENQGNERDSAQYLPQRGLREIRRFGHIPILTALGGKPITAAQVKSCLDAETVPEGKALSAVAVAQQQREKLHHDWVTNKLWDNTRAYCKALADVICHRHLATHIRLTDRVTAHRIVMKVLARLADFSGLFERDLTFVVLSWLNQNNLSKDDLFKSAGKKAFEDGRVLDALGTSDNKKKANIKADKRSNFDDLCTFLRESFHCQWDSVARDIRKDLAHFNMLHSDNGLLNTPLNLTYWVNQTRTLMAYDRKLKNAVSQSIMELLEREGFILKWVMDDNHKLVAEYKSPNGERREATIVAKTATHLRGLDLPLKSNERGKQQIREALHSHELVALLAGVFGIKTKASKDITTLNLDDIDWKKMGKPKKNG</sequence>
<protein>
    <recommendedName>
        <fullName evidence="8">CRISPR-associated endoribonuclease Cas13a</fullName>
    </recommendedName>
</protein>
<evidence type="ECO:0000256" key="5">
    <source>
        <dbReference type="ARBA" id="ARBA00022884"/>
    </source>
</evidence>
<reference evidence="9 10" key="1">
    <citation type="submission" date="2023-08" db="EMBL/GenBank/DDBJ databases">
        <title>New molecular markers tilS and rpoB for phylogenetic and monitoring studies of the genus Thiothrix biodiversity.</title>
        <authorList>
            <person name="Ravin N.V."/>
            <person name="Smolyakov D."/>
            <person name="Markov N.D."/>
            <person name="Beletsky A.V."/>
            <person name="Mardanov A.V."/>
            <person name="Rudenko T.S."/>
            <person name="Grabovich M.Y."/>
        </authorList>
    </citation>
    <scope>NUCLEOTIDE SEQUENCE [LARGE SCALE GENOMIC DNA]</scope>
    <source>
        <strain evidence="9 10">MK1</strain>
    </source>
</reference>
<evidence type="ECO:0000313" key="9">
    <source>
        <dbReference type="EMBL" id="WML90447.1"/>
    </source>
</evidence>
<evidence type="ECO:0000256" key="2">
    <source>
        <dbReference type="ARBA" id="ARBA00022737"/>
    </source>
</evidence>
<comment type="similarity">
    <text evidence="7">Belongs to the CRISPR-associated endoribonuclease Cas13a family.</text>
</comment>
<dbReference type="EMBL" id="CP133218">
    <property type="protein sequence ID" value="WML90447.1"/>
    <property type="molecule type" value="Genomic_DNA"/>
</dbReference>
<evidence type="ECO:0000313" key="10">
    <source>
        <dbReference type="Proteomes" id="UP001236657"/>
    </source>
</evidence>
<gene>
    <name evidence="9" type="primary">cas13a</name>
    <name evidence="9" type="ORF">RCF98_15945</name>
</gene>
<proteinExistence type="inferred from homology"/>
<dbReference type="NCBIfam" id="NF038188">
    <property type="entry name" value="cas13A_C2c2"/>
    <property type="match status" value="1"/>
</dbReference>
<evidence type="ECO:0000256" key="1">
    <source>
        <dbReference type="ARBA" id="ARBA00022722"/>
    </source>
</evidence>
<dbReference type="Proteomes" id="UP001236657">
    <property type="component" value="Chromosome"/>
</dbReference>
<accession>A0ABY9MPG3</accession>
<evidence type="ECO:0000256" key="3">
    <source>
        <dbReference type="ARBA" id="ARBA00022759"/>
    </source>
</evidence>
<keyword evidence="5" id="KW-0694">RNA-binding</keyword>
<name>A0ABY9MPG3_9GAMM</name>
<dbReference type="InterPro" id="IPR053395">
    <property type="entry name" value="Cas13a_endoribonuclease"/>
</dbReference>
<organism evidence="9 10">
    <name type="scientific">Thiothrix lacustris</name>
    <dbReference type="NCBI Taxonomy" id="525917"/>
    <lineage>
        <taxon>Bacteria</taxon>
        <taxon>Pseudomonadati</taxon>
        <taxon>Pseudomonadota</taxon>
        <taxon>Gammaproteobacteria</taxon>
        <taxon>Thiotrichales</taxon>
        <taxon>Thiotrichaceae</taxon>
        <taxon>Thiothrix</taxon>
    </lineage>
</organism>
<keyword evidence="3" id="KW-0255">Endonuclease</keyword>
<keyword evidence="2" id="KW-0677">Repeat</keyword>
<keyword evidence="10" id="KW-1185">Reference proteome</keyword>
<keyword evidence="6" id="KW-0051">Antiviral defense</keyword>
<evidence type="ECO:0000256" key="8">
    <source>
        <dbReference type="ARBA" id="ARBA00044792"/>
    </source>
</evidence>
<dbReference type="RefSeq" id="WP_308894908.1">
    <property type="nucleotide sequence ID" value="NZ_CP133218.1"/>
</dbReference>
<evidence type="ECO:0000256" key="6">
    <source>
        <dbReference type="ARBA" id="ARBA00023118"/>
    </source>
</evidence>
<evidence type="ECO:0000256" key="7">
    <source>
        <dbReference type="ARBA" id="ARBA00044753"/>
    </source>
</evidence>
<keyword evidence="1" id="KW-0540">Nuclease</keyword>
<evidence type="ECO:0000256" key="4">
    <source>
        <dbReference type="ARBA" id="ARBA00022801"/>
    </source>
</evidence>
<keyword evidence="4" id="KW-0378">Hydrolase</keyword>